<dbReference type="Pfam" id="PF08281">
    <property type="entry name" value="Sigma70_r4_2"/>
    <property type="match status" value="1"/>
</dbReference>
<dbReference type="PANTHER" id="PTHR47756">
    <property type="entry name" value="BLL6612 PROTEIN-RELATED"/>
    <property type="match status" value="1"/>
</dbReference>
<organism evidence="9 10">
    <name type="scientific">Microlunatus parietis</name>
    <dbReference type="NCBI Taxonomy" id="682979"/>
    <lineage>
        <taxon>Bacteria</taxon>
        <taxon>Bacillati</taxon>
        <taxon>Actinomycetota</taxon>
        <taxon>Actinomycetes</taxon>
        <taxon>Propionibacteriales</taxon>
        <taxon>Propionibacteriaceae</taxon>
        <taxon>Microlunatus</taxon>
    </lineage>
</organism>
<feature type="domain" description="RNA polymerase sigma factor 70 region 4 type 2" evidence="7">
    <location>
        <begin position="114"/>
        <end position="163"/>
    </location>
</feature>
<evidence type="ECO:0000259" key="6">
    <source>
        <dbReference type="Pfam" id="PF04542"/>
    </source>
</evidence>
<feature type="domain" description="RNA polymerase sigma-70 region 2" evidence="6">
    <location>
        <begin position="11"/>
        <end position="77"/>
    </location>
</feature>
<comment type="caution">
    <text evidence="9">The sequence shown here is derived from an EMBL/GenBank/DDBJ whole genome shotgun (WGS) entry which is preliminary data.</text>
</comment>
<dbReference type="Pfam" id="PF04542">
    <property type="entry name" value="Sigma70_r2"/>
    <property type="match status" value="1"/>
</dbReference>
<keyword evidence="10" id="KW-1185">Reference proteome</keyword>
<dbReference type="GO" id="GO:0006352">
    <property type="term" value="P:DNA-templated transcription initiation"/>
    <property type="evidence" value="ECO:0007669"/>
    <property type="project" value="InterPro"/>
</dbReference>
<dbReference type="SUPFAM" id="SSF88659">
    <property type="entry name" value="Sigma3 and sigma4 domains of RNA polymerase sigma factors"/>
    <property type="match status" value="1"/>
</dbReference>
<evidence type="ECO:0000259" key="8">
    <source>
        <dbReference type="Pfam" id="PF20239"/>
    </source>
</evidence>
<feature type="domain" description="DUF6596" evidence="8">
    <location>
        <begin position="181"/>
        <end position="280"/>
    </location>
</feature>
<reference evidence="9 10" key="1">
    <citation type="submission" date="2020-07" db="EMBL/GenBank/DDBJ databases">
        <title>Sequencing the genomes of 1000 actinobacteria strains.</title>
        <authorList>
            <person name="Klenk H.-P."/>
        </authorList>
    </citation>
    <scope>NUCLEOTIDE SEQUENCE [LARGE SCALE GENOMIC DNA]</scope>
    <source>
        <strain evidence="9 10">DSM 22083</strain>
    </source>
</reference>
<dbReference type="PANTHER" id="PTHR47756:SF2">
    <property type="entry name" value="BLL6612 PROTEIN"/>
    <property type="match status" value="1"/>
</dbReference>
<dbReference type="SUPFAM" id="SSF88946">
    <property type="entry name" value="Sigma2 domain of RNA polymerase sigma factors"/>
    <property type="match status" value="1"/>
</dbReference>
<dbReference type="Proteomes" id="UP000569914">
    <property type="component" value="Unassembled WGS sequence"/>
</dbReference>
<dbReference type="GO" id="GO:0016987">
    <property type="term" value="F:sigma factor activity"/>
    <property type="evidence" value="ECO:0007669"/>
    <property type="project" value="UniProtKB-KW"/>
</dbReference>
<evidence type="ECO:0000259" key="7">
    <source>
        <dbReference type="Pfam" id="PF08281"/>
    </source>
</evidence>
<evidence type="ECO:0000256" key="5">
    <source>
        <dbReference type="SAM" id="MobiDB-lite"/>
    </source>
</evidence>
<dbReference type="Gene3D" id="1.10.10.10">
    <property type="entry name" value="Winged helix-like DNA-binding domain superfamily/Winged helix DNA-binding domain"/>
    <property type="match status" value="1"/>
</dbReference>
<proteinExistence type="inferred from homology"/>
<keyword evidence="2" id="KW-0805">Transcription regulation</keyword>
<evidence type="ECO:0000256" key="3">
    <source>
        <dbReference type="ARBA" id="ARBA00023082"/>
    </source>
</evidence>
<dbReference type="RefSeq" id="WP_179752133.1">
    <property type="nucleotide sequence ID" value="NZ_JACCBU010000001.1"/>
</dbReference>
<protein>
    <submittedName>
        <fullName evidence="9">RNA polymerase sigma factor (Sigma-70 family)</fullName>
    </submittedName>
</protein>
<evidence type="ECO:0000313" key="10">
    <source>
        <dbReference type="Proteomes" id="UP000569914"/>
    </source>
</evidence>
<name>A0A7Y9I7S6_9ACTN</name>
<dbReference type="InterPro" id="IPR036388">
    <property type="entry name" value="WH-like_DNA-bd_sf"/>
</dbReference>
<dbReference type="Pfam" id="PF20239">
    <property type="entry name" value="DUF6596"/>
    <property type="match status" value="1"/>
</dbReference>
<keyword evidence="4" id="KW-0804">Transcription</keyword>
<dbReference type="EMBL" id="JACCBU010000001">
    <property type="protein sequence ID" value="NYE71767.1"/>
    <property type="molecule type" value="Genomic_DNA"/>
</dbReference>
<evidence type="ECO:0000256" key="1">
    <source>
        <dbReference type="ARBA" id="ARBA00010641"/>
    </source>
</evidence>
<dbReference type="InterPro" id="IPR014284">
    <property type="entry name" value="RNA_pol_sigma-70_dom"/>
</dbReference>
<dbReference type="Gene3D" id="1.10.1740.10">
    <property type="match status" value="1"/>
</dbReference>
<accession>A0A7Y9I7S6</accession>
<comment type="similarity">
    <text evidence="1">Belongs to the sigma-70 factor family. ECF subfamily.</text>
</comment>
<feature type="compositionally biased region" description="Basic and acidic residues" evidence="5">
    <location>
        <begin position="74"/>
        <end position="88"/>
    </location>
</feature>
<dbReference type="GO" id="GO:0003677">
    <property type="term" value="F:DNA binding"/>
    <property type="evidence" value="ECO:0007669"/>
    <property type="project" value="InterPro"/>
</dbReference>
<dbReference type="InterPro" id="IPR013325">
    <property type="entry name" value="RNA_pol_sigma_r2"/>
</dbReference>
<gene>
    <name evidence="9" type="ORF">BKA15_003096</name>
</gene>
<feature type="region of interest" description="Disordered" evidence="5">
    <location>
        <begin position="74"/>
        <end position="104"/>
    </location>
</feature>
<dbReference type="InterPro" id="IPR013249">
    <property type="entry name" value="RNA_pol_sigma70_r4_t2"/>
</dbReference>
<dbReference type="NCBIfam" id="TIGR02937">
    <property type="entry name" value="sigma70-ECF"/>
    <property type="match status" value="1"/>
</dbReference>
<evidence type="ECO:0000256" key="2">
    <source>
        <dbReference type="ARBA" id="ARBA00023015"/>
    </source>
</evidence>
<dbReference type="InterPro" id="IPR013324">
    <property type="entry name" value="RNA_pol_sigma_r3/r4-like"/>
</dbReference>
<sequence>MPQTTGFESLLREIAPQALGALTRRYGRFDLCEDAVQEALLAAATQWPESGVPDNPAAWLTTVAGRKLTDLLRSEQSRRQREQREFVREVPMPSPAPDTPRPEDRDDTLITVFLCCHPDLKPPSQIALTLRAVGGLTTAEIARGLMIPETTVGQRITRAKQRILESGARFRMPEPKERDKRLAAVLQVLYLIFNEGYTASSGPDLQRVELADEAIRLTRLLWSRLPDEPEVGGLLALMLITASRQDTRTGPAGELIPLGEQDRSRWDRTMITEGVGLLEQVLPRQRPGSYQLQAAIAACHAEAERYEDTDWPQIAALYGVLDRMSDDRMVTLNRAVAVAMADGPVAGLALIDGVADHPQLAGHHRLFAVRAHLLEQDDQPEAAQAAYQEAARLTLSQVERRYLQSRAARLADG</sequence>
<dbReference type="InterPro" id="IPR007627">
    <property type="entry name" value="RNA_pol_sigma70_r2"/>
</dbReference>
<keyword evidence="3" id="KW-0731">Sigma factor</keyword>
<dbReference type="InterPro" id="IPR046531">
    <property type="entry name" value="DUF6596"/>
</dbReference>
<evidence type="ECO:0000313" key="9">
    <source>
        <dbReference type="EMBL" id="NYE71767.1"/>
    </source>
</evidence>
<evidence type="ECO:0000256" key="4">
    <source>
        <dbReference type="ARBA" id="ARBA00023163"/>
    </source>
</evidence>
<dbReference type="AlphaFoldDB" id="A0A7Y9I7S6"/>